<dbReference type="Proteomes" id="UP000859547">
    <property type="component" value="Unassembled WGS sequence"/>
</dbReference>
<organism evidence="2">
    <name type="scientific">Clostridium perfringens</name>
    <dbReference type="NCBI Taxonomy" id="1502"/>
    <lineage>
        <taxon>Bacteria</taxon>
        <taxon>Bacillati</taxon>
        <taxon>Bacillota</taxon>
        <taxon>Clostridia</taxon>
        <taxon>Eubacteriales</taxon>
        <taxon>Clostridiaceae</taxon>
        <taxon>Clostridium</taxon>
    </lineage>
</organism>
<protein>
    <submittedName>
        <fullName evidence="2">Uncharacterized protein</fullName>
    </submittedName>
</protein>
<evidence type="ECO:0000256" key="1">
    <source>
        <dbReference type="SAM" id="Coils"/>
    </source>
</evidence>
<gene>
    <name evidence="2" type="ORF">I9080_003154</name>
</gene>
<accession>A0A8H9UY70</accession>
<keyword evidence="1" id="KW-0175">Coiled coil</keyword>
<name>A0A8H9UY70_CLOPF</name>
<feature type="coiled-coil region" evidence="1">
    <location>
        <begin position="66"/>
        <end position="93"/>
    </location>
</feature>
<comment type="caution">
    <text evidence="2">The sequence shown here is derived from an EMBL/GenBank/DDBJ whole genome shotgun (WGS) entry which is preliminary data.</text>
</comment>
<proteinExistence type="predicted"/>
<reference evidence="2" key="1">
    <citation type="journal article" date="2018" name="Genome Biol.">
        <title>SKESA: strategic k-mer extension for scrupulous assemblies.</title>
        <authorList>
            <person name="Souvorov A."/>
            <person name="Agarwala R."/>
            <person name="Lipman D.J."/>
        </authorList>
    </citation>
    <scope>NUCLEOTIDE SEQUENCE</scope>
    <source>
        <strain evidence="2">C8</strain>
    </source>
</reference>
<dbReference type="EMBL" id="DACTCB010000029">
    <property type="protein sequence ID" value="HAT4309301.1"/>
    <property type="molecule type" value="Genomic_DNA"/>
</dbReference>
<sequence>MINLLGNNLDGDTWEKICDYCYRQRYQEYHFVKIPSNYEGDGGIEGYTGNGVVYQCYCPEREYSDNELYEKLRDKLTRDIKKLIKNEKELKAVGVKYIKEWHFVIPEYRDKRILIHAEKQRKEILAEKNKKKLDYISNDFSIYIKVIEDFSVEICRYVNITDGIKFSFPLMEKKVINKDEYPSEQLENIERKLKAISGESSDQKRLEDLINIYAGFYLNWLELRTSISDKNPELFEKILKIQEAYKTDIEMKCKTNFDSTINAKLFNEIMDDFGKALNKEFNDLVDPKSISDLKHDTIATWLAECPLEFY</sequence>
<reference evidence="2" key="2">
    <citation type="submission" date="2020-07" db="EMBL/GenBank/DDBJ databases">
        <authorList>
            <consortium name="NCBI Pathogen Detection Project"/>
        </authorList>
    </citation>
    <scope>NUCLEOTIDE SEQUENCE</scope>
    <source>
        <strain evidence="2">C8</strain>
    </source>
</reference>
<evidence type="ECO:0000313" key="2">
    <source>
        <dbReference type="EMBL" id="HAT4309301.1"/>
    </source>
</evidence>
<dbReference type="AlphaFoldDB" id="A0A8H9UY70"/>